<dbReference type="CDD" id="cd03809">
    <property type="entry name" value="GT4_MtfB-like"/>
    <property type="match status" value="1"/>
</dbReference>
<reference evidence="4 5" key="1">
    <citation type="submission" date="2020-03" db="EMBL/GenBank/DDBJ databases">
        <authorList>
            <person name="Kim M.K."/>
        </authorList>
    </citation>
    <scope>NUCLEOTIDE SEQUENCE [LARGE SCALE GENOMIC DNA]</scope>
    <source>
        <strain evidence="4 5">BT328</strain>
    </source>
</reference>
<dbReference type="GO" id="GO:0016757">
    <property type="term" value="F:glycosyltransferase activity"/>
    <property type="evidence" value="ECO:0007669"/>
    <property type="project" value="InterPro"/>
</dbReference>
<keyword evidence="1 4" id="KW-0808">Transferase</keyword>
<gene>
    <name evidence="4" type="ORF">G8759_04935</name>
</gene>
<evidence type="ECO:0000259" key="2">
    <source>
        <dbReference type="Pfam" id="PF00534"/>
    </source>
</evidence>
<dbReference type="InterPro" id="IPR028098">
    <property type="entry name" value="Glyco_trans_4-like_N"/>
</dbReference>
<organism evidence="4 5">
    <name type="scientific">Spirosoma aureum</name>
    <dbReference type="NCBI Taxonomy" id="2692134"/>
    <lineage>
        <taxon>Bacteria</taxon>
        <taxon>Pseudomonadati</taxon>
        <taxon>Bacteroidota</taxon>
        <taxon>Cytophagia</taxon>
        <taxon>Cytophagales</taxon>
        <taxon>Cytophagaceae</taxon>
        <taxon>Spirosoma</taxon>
    </lineage>
</organism>
<dbReference type="PANTHER" id="PTHR46401:SF2">
    <property type="entry name" value="GLYCOSYLTRANSFERASE WBBK-RELATED"/>
    <property type="match status" value="1"/>
</dbReference>
<evidence type="ECO:0000259" key="3">
    <source>
        <dbReference type="Pfam" id="PF13439"/>
    </source>
</evidence>
<dbReference type="SUPFAM" id="SSF53756">
    <property type="entry name" value="UDP-Glycosyltransferase/glycogen phosphorylase"/>
    <property type="match status" value="1"/>
</dbReference>
<dbReference type="EMBL" id="CP050063">
    <property type="protein sequence ID" value="QIP12023.1"/>
    <property type="molecule type" value="Genomic_DNA"/>
</dbReference>
<accession>A0A6G9AIL5</accession>
<name>A0A6G9AIL5_9BACT</name>
<feature type="domain" description="Glycosyltransferase subfamily 4-like N-terminal" evidence="3">
    <location>
        <begin position="15"/>
        <end position="174"/>
    </location>
</feature>
<feature type="domain" description="Glycosyl transferase family 1" evidence="2">
    <location>
        <begin position="190"/>
        <end position="342"/>
    </location>
</feature>
<dbReference type="PANTHER" id="PTHR46401">
    <property type="entry name" value="GLYCOSYLTRANSFERASE WBBK-RELATED"/>
    <property type="match status" value="1"/>
</dbReference>
<dbReference type="Proteomes" id="UP000501802">
    <property type="component" value="Chromosome"/>
</dbReference>
<dbReference type="Pfam" id="PF00534">
    <property type="entry name" value="Glycos_transf_1"/>
    <property type="match status" value="1"/>
</dbReference>
<evidence type="ECO:0000313" key="5">
    <source>
        <dbReference type="Proteomes" id="UP000501802"/>
    </source>
</evidence>
<dbReference type="GO" id="GO:0009103">
    <property type="term" value="P:lipopolysaccharide biosynthetic process"/>
    <property type="evidence" value="ECO:0007669"/>
    <property type="project" value="TreeGrafter"/>
</dbReference>
<dbReference type="AlphaFoldDB" id="A0A6G9AIL5"/>
<dbReference type="RefSeq" id="WP_167205776.1">
    <property type="nucleotide sequence ID" value="NZ_CP050063.1"/>
</dbReference>
<sequence>MNIFFDYQAFALQQYGGISRYICELITGINKSVNNKAHLSLFWSNNAHLQEYNLPMNSYPFKTKFSKALHIPNKLYNFWDFKPGKYDIYHSTYFDSFLSKKVGAIPMVTTFYDMIYERLSDQFIELSADKLIIPQKKKIAQSSTHLIAISESTKRDMIELLGIAPEKITVIYLGSSFAIDESDTSKVTSIVDGPYLLYVGNRFGYKNFIPFLRSVAHILVKYKIKLVCAGGGSFTQEEKNLINDLSVNELVQFRPINDIILKKLYKDATAFIFPSLYEGFGIPVLEAFSCRCPCIVSNNSSLPEVAGDGALYIDPTDPDSIVNAVENILLNDSLRYELTHRGTHQLTHFSWQRTVNETLNLYNQLT</sequence>
<evidence type="ECO:0000256" key="1">
    <source>
        <dbReference type="ARBA" id="ARBA00022679"/>
    </source>
</evidence>
<proteinExistence type="predicted"/>
<dbReference type="InterPro" id="IPR001296">
    <property type="entry name" value="Glyco_trans_1"/>
</dbReference>
<dbReference type="Gene3D" id="3.40.50.2000">
    <property type="entry name" value="Glycogen Phosphorylase B"/>
    <property type="match status" value="2"/>
</dbReference>
<dbReference type="Pfam" id="PF13439">
    <property type="entry name" value="Glyco_transf_4"/>
    <property type="match status" value="1"/>
</dbReference>
<keyword evidence="5" id="KW-1185">Reference proteome</keyword>
<protein>
    <submittedName>
        <fullName evidence="4">Glycosyltransferase family 4 protein</fullName>
    </submittedName>
</protein>
<evidence type="ECO:0000313" key="4">
    <source>
        <dbReference type="EMBL" id="QIP12023.1"/>
    </source>
</evidence>
<dbReference type="KEGG" id="spib:G8759_04935"/>